<keyword evidence="4" id="KW-0812">Transmembrane</keyword>
<feature type="repeat" description="TPR" evidence="3">
    <location>
        <begin position="62"/>
        <end position="95"/>
    </location>
</feature>
<dbReference type="Gene3D" id="1.25.40.10">
    <property type="entry name" value="Tetratricopeptide repeat domain"/>
    <property type="match status" value="1"/>
</dbReference>
<dbReference type="EMBL" id="CP001287">
    <property type="protein sequence ID" value="ACK64781.1"/>
    <property type="molecule type" value="Genomic_DNA"/>
</dbReference>
<dbReference type="InterPro" id="IPR019734">
    <property type="entry name" value="TPR_rpt"/>
</dbReference>
<feature type="signal peptide" evidence="5">
    <location>
        <begin position="1"/>
        <end position="18"/>
    </location>
</feature>
<keyword evidence="3" id="KW-0802">TPR repeat</keyword>
<evidence type="ECO:0000256" key="1">
    <source>
        <dbReference type="ARBA" id="ARBA00022549"/>
    </source>
</evidence>
<evidence type="ECO:0000256" key="4">
    <source>
        <dbReference type="SAM" id="Phobius"/>
    </source>
</evidence>
<keyword evidence="7" id="KW-1185">Reference proteome</keyword>
<dbReference type="STRING" id="41431.PCC8801_0696"/>
<evidence type="ECO:0000256" key="5">
    <source>
        <dbReference type="SAM" id="SignalP"/>
    </source>
</evidence>
<dbReference type="SMART" id="SM00028">
    <property type="entry name" value="TPR"/>
    <property type="match status" value="1"/>
</dbReference>
<reference evidence="7" key="1">
    <citation type="journal article" date="2011" name="MBio">
        <title>Novel metabolic attributes of the genus Cyanothece, comprising a group of unicellular nitrogen-fixing Cyanobacteria.</title>
        <authorList>
            <person name="Bandyopadhyay A."/>
            <person name="Elvitigala T."/>
            <person name="Welsh E."/>
            <person name="Stockel J."/>
            <person name="Liberton M."/>
            <person name="Min H."/>
            <person name="Sherman L.A."/>
            <person name="Pakrasi H.B."/>
        </authorList>
    </citation>
    <scope>NUCLEOTIDE SEQUENCE [LARGE SCALE GENOMIC DNA]</scope>
    <source>
        <strain evidence="7">PCC 8801</strain>
    </source>
</reference>
<dbReference type="AlphaFoldDB" id="B7JXM4"/>
<dbReference type="SUPFAM" id="SSF48371">
    <property type="entry name" value="ARM repeat"/>
    <property type="match status" value="1"/>
</dbReference>
<keyword evidence="1" id="KW-0042">Antenna complex</keyword>
<dbReference type="OrthoDB" id="581048at2"/>
<dbReference type="InterPro" id="IPR011989">
    <property type="entry name" value="ARM-like"/>
</dbReference>
<accession>B7JXM4</accession>
<evidence type="ECO:0000313" key="6">
    <source>
        <dbReference type="EMBL" id="ACK64781.1"/>
    </source>
</evidence>
<dbReference type="InterPro" id="IPR016024">
    <property type="entry name" value="ARM-type_fold"/>
</dbReference>
<proteinExistence type="predicted"/>
<evidence type="ECO:0000256" key="2">
    <source>
        <dbReference type="ARBA" id="ARBA00022738"/>
    </source>
</evidence>
<dbReference type="InterPro" id="IPR011990">
    <property type="entry name" value="TPR-like_helical_dom_sf"/>
</dbReference>
<dbReference type="eggNOG" id="COG1413">
    <property type="taxonomic scope" value="Bacteria"/>
</dbReference>
<dbReference type="Pfam" id="PF13646">
    <property type="entry name" value="HEAT_2"/>
    <property type="match status" value="1"/>
</dbReference>
<dbReference type="Gene3D" id="1.25.10.10">
    <property type="entry name" value="Leucine-rich Repeat Variant"/>
    <property type="match status" value="1"/>
</dbReference>
<protein>
    <submittedName>
        <fullName evidence="6">TPR repeat-containing protein</fullName>
    </submittedName>
</protein>
<sequence>MINYRFPLLLIMAITCLAGTTYKTENSIVLAQNQGNWRREIAQKPANEPPKNSSSKSSASDYNRYMQEGYKASQEKNYQKAIEQFKKALEIRPNDIYAQQAIYNTQSYLDRAKSPLNSFTDNGLVVLVGLMMVIGGVSVGVWLFLRRLPSHSGHTSQVELLETEDAFKQEVIDKKENLEPIIIEAENLSKQSSLDVKSERNGSHKIKAKTTNKKELTKKSEAVLPLQTTTRIANLDVIEDLLKDLQEIDPKKRRKAIWELAQKADSRAMKPLVDLMIDTDSQERTLILEALSQISSRTLKPMNQALAISLQDKNPQVRKNAIRDLTRIYDIMSQISQLLAHAIDDPDNDVQETARWALNQLNLQVPPHLSLLNSESEERVKEKPSYLDSTEL</sequence>
<evidence type="ECO:0000313" key="7">
    <source>
        <dbReference type="Proteomes" id="UP000008204"/>
    </source>
</evidence>
<dbReference type="PROSITE" id="PS50005">
    <property type="entry name" value="TPR"/>
    <property type="match status" value="1"/>
</dbReference>
<organism evidence="6 7">
    <name type="scientific">Rippkaea orientalis (strain PCC 8801 / RF-1)</name>
    <name type="common">Cyanothece sp. (strain PCC 8801)</name>
    <dbReference type="NCBI Taxonomy" id="41431"/>
    <lineage>
        <taxon>Bacteria</taxon>
        <taxon>Bacillati</taxon>
        <taxon>Cyanobacteriota</taxon>
        <taxon>Cyanophyceae</taxon>
        <taxon>Oscillatoriophycideae</taxon>
        <taxon>Chroococcales</taxon>
        <taxon>Aphanothecaceae</taxon>
        <taxon>Rippkaea</taxon>
        <taxon>Rippkaea orientalis</taxon>
    </lineage>
</organism>
<feature type="transmembrane region" description="Helical" evidence="4">
    <location>
        <begin position="123"/>
        <end position="145"/>
    </location>
</feature>
<evidence type="ECO:0000256" key="3">
    <source>
        <dbReference type="PROSITE-ProRule" id="PRU00339"/>
    </source>
</evidence>
<dbReference type="Proteomes" id="UP000008204">
    <property type="component" value="Chromosome"/>
</dbReference>
<feature type="chain" id="PRO_5002858216" evidence="5">
    <location>
        <begin position="19"/>
        <end position="392"/>
    </location>
</feature>
<dbReference type="KEGG" id="cyp:PCC8801_0696"/>
<keyword evidence="4" id="KW-1133">Transmembrane helix</keyword>
<gene>
    <name evidence="6" type="ordered locus">PCC8801_0696</name>
</gene>
<dbReference type="HOGENOM" id="CLU_042015_1_0_3"/>
<dbReference type="GO" id="GO:0030089">
    <property type="term" value="C:phycobilisome"/>
    <property type="evidence" value="ECO:0007669"/>
    <property type="project" value="UniProtKB-KW"/>
</dbReference>
<keyword evidence="2" id="KW-0605">Phycobilisome</keyword>
<name>B7JXM4_RIPO1</name>
<keyword evidence="5" id="KW-0732">Signal</keyword>
<dbReference type="RefSeq" id="WP_012594057.1">
    <property type="nucleotide sequence ID" value="NC_011726.1"/>
</dbReference>
<keyword evidence="4" id="KW-0472">Membrane</keyword>
<dbReference type="SUPFAM" id="SSF48452">
    <property type="entry name" value="TPR-like"/>
    <property type="match status" value="1"/>
</dbReference>